<evidence type="ECO:0000313" key="3">
    <source>
        <dbReference type="EMBL" id="NEN25791.1"/>
    </source>
</evidence>
<gene>
    <name evidence="3" type="ORF">G3O08_20080</name>
</gene>
<dbReference type="SUPFAM" id="SSF53756">
    <property type="entry name" value="UDP-Glycosyltransferase/glycogen phosphorylase"/>
    <property type="match status" value="1"/>
</dbReference>
<dbReference type="GO" id="GO:0016757">
    <property type="term" value="F:glycosyltransferase activity"/>
    <property type="evidence" value="ECO:0007669"/>
    <property type="project" value="InterPro"/>
</dbReference>
<evidence type="ECO:0000259" key="2">
    <source>
        <dbReference type="Pfam" id="PF00534"/>
    </source>
</evidence>
<dbReference type="Gene3D" id="3.40.50.2000">
    <property type="entry name" value="Glycogen Phosphorylase B"/>
    <property type="match status" value="2"/>
</dbReference>
<keyword evidence="4" id="KW-1185">Reference proteome</keyword>
<dbReference type="PANTHER" id="PTHR46401:SF2">
    <property type="entry name" value="GLYCOSYLTRANSFERASE WBBK-RELATED"/>
    <property type="match status" value="1"/>
</dbReference>
<feature type="domain" description="Glycosyl transferase family 1" evidence="2">
    <location>
        <begin position="196"/>
        <end position="321"/>
    </location>
</feature>
<dbReference type="Pfam" id="PF00534">
    <property type="entry name" value="Glycos_transf_1"/>
    <property type="match status" value="1"/>
</dbReference>
<proteinExistence type="predicted"/>
<evidence type="ECO:0000313" key="4">
    <source>
        <dbReference type="Proteomes" id="UP000486602"/>
    </source>
</evidence>
<keyword evidence="1 3" id="KW-0808">Transferase</keyword>
<comment type="caution">
    <text evidence="3">The sequence shown here is derived from an EMBL/GenBank/DDBJ whole genome shotgun (WGS) entry which is preliminary data.</text>
</comment>
<dbReference type="RefSeq" id="WP_163287236.1">
    <property type="nucleotide sequence ID" value="NZ_JAAGVY010000081.1"/>
</dbReference>
<name>A0A7K3WXG6_9FLAO</name>
<protein>
    <submittedName>
        <fullName evidence="3">Glycosyltransferase family 4 protein</fullName>
    </submittedName>
</protein>
<sequence length="375" mass="41068">MKITIVCGHFIPSLGYLEVHLARAFAFLGHSTTVITSTIIPAYVGNLKNGFGDNPDGVEVTRLKPRFTLGQIVIAGGIKRKLNRIQPDLVVVIGLGKAFPKPVFATKYPVVSLFGDNTYSYANGSVKTKILFNLFKKATYRKAIRGSANLVAYTPESFEAAAVMMGGREAAILRKQTQFISLGFWPDAFYTSPISRNAKRAELGYSESDKVIITATRVVPEKKLEAVIPLLATIPPHVKWLVVGSAGDEYSRELDENFQSFIGKGRIKMLGYASKSDLNALYNAADLALYTVPAISIFEAIGAGLPVVVGADKSLERIANGGYCLTPYRGSSTDLDAWAAAENESEEVRMERSLQAKREFGWEKLAEELLRICDR</sequence>
<evidence type="ECO:0000256" key="1">
    <source>
        <dbReference type="ARBA" id="ARBA00022679"/>
    </source>
</evidence>
<organism evidence="3 4">
    <name type="scientific">Cryomorpha ignava</name>
    <dbReference type="NCBI Taxonomy" id="101383"/>
    <lineage>
        <taxon>Bacteria</taxon>
        <taxon>Pseudomonadati</taxon>
        <taxon>Bacteroidota</taxon>
        <taxon>Flavobacteriia</taxon>
        <taxon>Flavobacteriales</taxon>
        <taxon>Cryomorphaceae</taxon>
        <taxon>Cryomorpha</taxon>
    </lineage>
</organism>
<dbReference type="EMBL" id="JAAGVY010000081">
    <property type="protein sequence ID" value="NEN25791.1"/>
    <property type="molecule type" value="Genomic_DNA"/>
</dbReference>
<accession>A0A7K3WXG6</accession>
<dbReference type="GO" id="GO:0009103">
    <property type="term" value="P:lipopolysaccharide biosynthetic process"/>
    <property type="evidence" value="ECO:0007669"/>
    <property type="project" value="TreeGrafter"/>
</dbReference>
<dbReference type="Proteomes" id="UP000486602">
    <property type="component" value="Unassembled WGS sequence"/>
</dbReference>
<dbReference type="CDD" id="cd03801">
    <property type="entry name" value="GT4_PimA-like"/>
    <property type="match status" value="1"/>
</dbReference>
<reference evidence="3 4" key="1">
    <citation type="submission" date="2020-02" db="EMBL/GenBank/DDBJ databases">
        <title>Out from the shadows clarifying the taxonomy of the family Cryomorphaceae and related taxa by utilizing the GTDB taxonomic framework.</title>
        <authorList>
            <person name="Bowman J.P."/>
        </authorList>
    </citation>
    <scope>NUCLEOTIDE SEQUENCE [LARGE SCALE GENOMIC DNA]</scope>
    <source>
        <strain evidence="3 4">QSSC 1-22</strain>
    </source>
</reference>
<dbReference type="AlphaFoldDB" id="A0A7K3WXG6"/>
<dbReference type="InterPro" id="IPR001296">
    <property type="entry name" value="Glyco_trans_1"/>
</dbReference>
<dbReference type="PANTHER" id="PTHR46401">
    <property type="entry name" value="GLYCOSYLTRANSFERASE WBBK-RELATED"/>
    <property type="match status" value="1"/>
</dbReference>